<evidence type="ECO:0000259" key="14">
    <source>
        <dbReference type="Pfam" id="PF06974"/>
    </source>
</evidence>
<evidence type="ECO:0000256" key="12">
    <source>
        <dbReference type="SAM" id="Phobius"/>
    </source>
</evidence>
<name>A0AAD3P6Q8_NEPGR</name>
<keyword evidence="16" id="KW-1185">Reference proteome</keyword>
<keyword evidence="6" id="KW-0256">Endoplasmic reticulum</keyword>
<evidence type="ECO:0000256" key="6">
    <source>
        <dbReference type="ARBA" id="ARBA00022824"/>
    </source>
</evidence>
<feature type="region of interest" description="Disordered" evidence="11">
    <location>
        <begin position="1"/>
        <end position="38"/>
    </location>
</feature>
<evidence type="ECO:0000256" key="3">
    <source>
        <dbReference type="ARBA" id="ARBA00004771"/>
    </source>
</evidence>
<evidence type="ECO:0000256" key="1">
    <source>
        <dbReference type="ARBA" id="ARBA00004162"/>
    </source>
</evidence>
<evidence type="ECO:0000256" key="11">
    <source>
        <dbReference type="SAM" id="MobiDB-lite"/>
    </source>
</evidence>
<feature type="domain" description="O-acyltransferase WSD1 C-terminal" evidence="14">
    <location>
        <begin position="297"/>
        <end position="355"/>
    </location>
</feature>
<dbReference type="InterPro" id="IPR009721">
    <property type="entry name" value="O-acyltransferase_WSD1_C"/>
</dbReference>
<comment type="caution">
    <text evidence="15">The sequence shown here is derived from an EMBL/GenBank/DDBJ whole genome shotgun (WGS) entry which is preliminary data.</text>
</comment>
<comment type="pathway">
    <text evidence="3">Glycerolipid metabolism; triacylglycerol biosynthesis.</text>
</comment>
<keyword evidence="12" id="KW-0812">Transmembrane</keyword>
<keyword evidence="12" id="KW-1133">Transmembrane helix</keyword>
<dbReference type="Pfam" id="PF03007">
    <property type="entry name" value="WS_DGAT_cat"/>
    <property type="match status" value="1"/>
</dbReference>
<evidence type="ECO:0000256" key="2">
    <source>
        <dbReference type="ARBA" id="ARBA00004586"/>
    </source>
</evidence>
<dbReference type="Proteomes" id="UP001279734">
    <property type="component" value="Unassembled WGS sequence"/>
</dbReference>
<dbReference type="PANTHER" id="PTHR31650">
    <property type="entry name" value="O-ACYLTRANSFERASE (WSD1-LIKE) FAMILY PROTEIN"/>
    <property type="match status" value="1"/>
</dbReference>
<evidence type="ECO:0000256" key="10">
    <source>
        <dbReference type="ARBA" id="ARBA00048109"/>
    </source>
</evidence>
<feature type="transmembrane region" description="Helical" evidence="12">
    <location>
        <begin position="220"/>
        <end position="244"/>
    </location>
</feature>
<evidence type="ECO:0000313" key="15">
    <source>
        <dbReference type="EMBL" id="GMH00417.1"/>
    </source>
</evidence>
<protein>
    <recommendedName>
        <fullName evidence="17">Diacylglycerol O-acyltransferase</fullName>
    </recommendedName>
</protein>
<comment type="catalytic activity">
    <reaction evidence="10">
        <text>an acyl-CoA + a 1,2-diacyl-sn-glycerol = a triacyl-sn-glycerol + CoA</text>
        <dbReference type="Rhea" id="RHEA:10868"/>
        <dbReference type="ChEBI" id="CHEBI:17815"/>
        <dbReference type="ChEBI" id="CHEBI:57287"/>
        <dbReference type="ChEBI" id="CHEBI:58342"/>
        <dbReference type="ChEBI" id="CHEBI:64615"/>
        <dbReference type="EC" id="2.3.1.20"/>
    </reaction>
</comment>
<keyword evidence="12" id="KW-0472">Membrane</keyword>
<evidence type="ECO:0000259" key="13">
    <source>
        <dbReference type="Pfam" id="PF03007"/>
    </source>
</evidence>
<keyword evidence="5" id="KW-0808">Transferase</keyword>
<feature type="domain" description="O-acyltransferase WSD1-like N-terminal" evidence="13">
    <location>
        <begin position="41"/>
        <end position="288"/>
    </location>
</feature>
<evidence type="ECO:0008006" key="17">
    <source>
        <dbReference type="Google" id="ProtNLM"/>
    </source>
</evidence>
<comment type="similarity">
    <text evidence="8">In the N-terminal section; belongs to the long-chain O-acyltransferase family.</text>
</comment>
<dbReference type="AlphaFoldDB" id="A0AAD3P6Q8"/>
<comment type="catalytic activity">
    <reaction evidence="9">
        <text>a long chain fatty alcohol + a fatty acyl-CoA = a long-chain alcohol wax ester + CoA</text>
        <dbReference type="Rhea" id="RHEA:38443"/>
        <dbReference type="ChEBI" id="CHEBI:17135"/>
        <dbReference type="ChEBI" id="CHEBI:57287"/>
        <dbReference type="ChEBI" id="CHEBI:77636"/>
        <dbReference type="ChEBI" id="CHEBI:235323"/>
        <dbReference type="EC" id="2.3.1.75"/>
    </reaction>
</comment>
<dbReference type="GO" id="GO:0047196">
    <property type="term" value="F:long-chain-alcohol O-fatty-acyltransferase activity"/>
    <property type="evidence" value="ECO:0007669"/>
    <property type="project" value="UniProtKB-EC"/>
</dbReference>
<comment type="subcellular location">
    <subcellularLocation>
        <location evidence="1">Cell membrane</location>
        <topology evidence="1">Single-pass membrane protein</topology>
    </subcellularLocation>
    <subcellularLocation>
        <location evidence="2">Endoplasmic reticulum membrane</location>
    </subcellularLocation>
</comment>
<evidence type="ECO:0000313" key="16">
    <source>
        <dbReference type="Proteomes" id="UP001279734"/>
    </source>
</evidence>
<gene>
    <name evidence="15" type="ORF">Nepgr_002256</name>
</gene>
<dbReference type="InterPro" id="IPR045034">
    <property type="entry name" value="O-acyltransferase_WSD1-like"/>
</dbReference>
<dbReference type="GO" id="GO:0005789">
    <property type="term" value="C:endoplasmic reticulum membrane"/>
    <property type="evidence" value="ECO:0007669"/>
    <property type="project" value="UniProtKB-SubCell"/>
</dbReference>
<feature type="compositionally biased region" description="Basic and acidic residues" evidence="11">
    <location>
        <begin position="9"/>
        <end position="26"/>
    </location>
</feature>
<keyword evidence="7" id="KW-0012">Acyltransferase</keyword>
<reference evidence="15" key="1">
    <citation type="submission" date="2023-05" db="EMBL/GenBank/DDBJ databases">
        <title>Nepenthes gracilis genome sequencing.</title>
        <authorList>
            <person name="Fukushima K."/>
        </authorList>
    </citation>
    <scope>NUCLEOTIDE SEQUENCE</scope>
    <source>
        <strain evidence="15">SING2019-196</strain>
    </source>
</reference>
<evidence type="ECO:0000256" key="5">
    <source>
        <dbReference type="ARBA" id="ARBA00022679"/>
    </source>
</evidence>
<dbReference type="GO" id="GO:0004144">
    <property type="term" value="F:diacylglycerol O-acyltransferase activity"/>
    <property type="evidence" value="ECO:0007669"/>
    <property type="project" value="UniProtKB-EC"/>
</dbReference>
<dbReference type="SUPFAM" id="SSF52777">
    <property type="entry name" value="CoA-dependent acyltransferases"/>
    <property type="match status" value="1"/>
</dbReference>
<evidence type="ECO:0000256" key="7">
    <source>
        <dbReference type="ARBA" id="ARBA00023315"/>
    </source>
</evidence>
<organism evidence="15 16">
    <name type="scientific">Nepenthes gracilis</name>
    <name type="common">Slender pitcher plant</name>
    <dbReference type="NCBI Taxonomy" id="150966"/>
    <lineage>
        <taxon>Eukaryota</taxon>
        <taxon>Viridiplantae</taxon>
        <taxon>Streptophyta</taxon>
        <taxon>Embryophyta</taxon>
        <taxon>Tracheophyta</taxon>
        <taxon>Spermatophyta</taxon>
        <taxon>Magnoliopsida</taxon>
        <taxon>eudicotyledons</taxon>
        <taxon>Gunneridae</taxon>
        <taxon>Pentapetalae</taxon>
        <taxon>Caryophyllales</taxon>
        <taxon>Nepenthaceae</taxon>
        <taxon>Nepenthes</taxon>
    </lineage>
</organism>
<dbReference type="InterPro" id="IPR004255">
    <property type="entry name" value="O-acyltransferase_WSD1_N"/>
</dbReference>
<sequence length="363" mass="41226">MEGLRIRIRKQEMKPTDASSQERSEEMAEEEPLSPGSRMFHQPDFNIHTLAIMGSKTPIDVDVVKEKLPQTLLKHPRFSSLVVGEEEKGEEMRWARTEVNLEAHIIIPRIDDNCRNSTEAADKFVEDYIFNLSKTSLDKSRPLWDLHLLNLKTSDAAAIGIFRIHHSLGDGTSLMSLLLACTRQISIPAALPTIPGADNNYKKKKKNGNYVGIWRFLAEVWWVLQLVLNTAVDVLMFLATFLFLKDTVTSLKGPPGVEFTPRRIVYKTVSLDDIKLIKNAMNAALADMMEKDTKAKWGNWVGFVLLPFAVSLRDDPLDYVREAKATVDRKKRSLEAVYTFSMSQLVLRFLGFKVQIIHKVSLL</sequence>
<evidence type="ECO:0000256" key="9">
    <source>
        <dbReference type="ARBA" id="ARBA00047604"/>
    </source>
</evidence>
<dbReference type="GO" id="GO:0005886">
    <property type="term" value="C:plasma membrane"/>
    <property type="evidence" value="ECO:0007669"/>
    <property type="project" value="UniProtKB-SubCell"/>
</dbReference>
<comment type="pathway">
    <text evidence="4">Lipid metabolism.</text>
</comment>
<dbReference type="EMBL" id="BSYO01000002">
    <property type="protein sequence ID" value="GMH00417.1"/>
    <property type="molecule type" value="Genomic_DNA"/>
</dbReference>
<accession>A0AAD3P6Q8</accession>
<dbReference type="Pfam" id="PF06974">
    <property type="entry name" value="WS_DGAT_C"/>
    <property type="match status" value="1"/>
</dbReference>
<dbReference type="GO" id="GO:0019432">
    <property type="term" value="P:triglyceride biosynthetic process"/>
    <property type="evidence" value="ECO:0007669"/>
    <property type="project" value="TreeGrafter"/>
</dbReference>
<evidence type="ECO:0000256" key="8">
    <source>
        <dbReference type="ARBA" id="ARBA00024360"/>
    </source>
</evidence>
<dbReference type="PANTHER" id="PTHR31650:SF74">
    <property type="entry name" value="O-ACYLTRANSFERASE WSD1-LIKE"/>
    <property type="match status" value="1"/>
</dbReference>
<evidence type="ECO:0000256" key="4">
    <source>
        <dbReference type="ARBA" id="ARBA00005189"/>
    </source>
</evidence>
<proteinExistence type="inferred from homology"/>